<gene>
    <name evidence="1" type="ORF">K1T71_014452</name>
</gene>
<keyword evidence="2" id="KW-1185">Reference proteome</keyword>
<organism evidence="1 2">
    <name type="scientific">Dendrolimus kikuchii</name>
    <dbReference type="NCBI Taxonomy" id="765133"/>
    <lineage>
        <taxon>Eukaryota</taxon>
        <taxon>Metazoa</taxon>
        <taxon>Ecdysozoa</taxon>
        <taxon>Arthropoda</taxon>
        <taxon>Hexapoda</taxon>
        <taxon>Insecta</taxon>
        <taxon>Pterygota</taxon>
        <taxon>Neoptera</taxon>
        <taxon>Endopterygota</taxon>
        <taxon>Lepidoptera</taxon>
        <taxon>Glossata</taxon>
        <taxon>Ditrysia</taxon>
        <taxon>Bombycoidea</taxon>
        <taxon>Lasiocampidae</taxon>
        <taxon>Dendrolimus</taxon>
    </lineage>
</organism>
<accession>A0ACC1CE51</accession>
<dbReference type="Proteomes" id="UP000824533">
    <property type="component" value="Linkage Group LG29"/>
</dbReference>
<sequence length="308" mass="34994">MIHDKSKTLDIGKAYWSKLKLEKVQNIHLLDYIDAVLENNEDNFNLSLAKKRVMKRKQEKCLYSRSKFEIDRSTSATSVRDKRVLQTQNSLQFWDNIVICNDIKVVNLNNALIYIIAKDNGEVLCCRRVAGVFKVHKLLVTNDTSSITCLEASAHNLPYFLAATESGTVNLCSLHEMRVLLTLDCRNVTPTEMERCKSDHKGRYISSVQSSNSARCTEYGISITSLQWSHVNTCCFYALLKDGTVISWDLTQSDIYAKVVCENINSCVASTNNLVLLTSDGEVQIHKLTNDQKTKEYVELFKKYVALL</sequence>
<reference evidence="1 2" key="1">
    <citation type="journal article" date="2021" name="Front. Genet.">
        <title>Chromosome-Level Genome Assembly Reveals Significant Gene Expansion in the Toll and IMD Signaling Pathways of Dendrolimus kikuchii.</title>
        <authorList>
            <person name="Zhou J."/>
            <person name="Wu P."/>
            <person name="Xiong Z."/>
            <person name="Liu N."/>
            <person name="Zhao N."/>
            <person name="Ji M."/>
            <person name="Qiu Y."/>
            <person name="Yang B."/>
        </authorList>
    </citation>
    <scope>NUCLEOTIDE SEQUENCE [LARGE SCALE GENOMIC DNA]</scope>
    <source>
        <strain evidence="1">Ann1</strain>
    </source>
</reference>
<proteinExistence type="predicted"/>
<evidence type="ECO:0000313" key="1">
    <source>
        <dbReference type="EMBL" id="KAJ0169846.1"/>
    </source>
</evidence>
<name>A0ACC1CE51_9NEOP</name>
<protein>
    <submittedName>
        <fullName evidence="1">Uncharacterized protein</fullName>
    </submittedName>
</protein>
<evidence type="ECO:0000313" key="2">
    <source>
        <dbReference type="Proteomes" id="UP000824533"/>
    </source>
</evidence>
<comment type="caution">
    <text evidence="1">The sequence shown here is derived from an EMBL/GenBank/DDBJ whole genome shotgun (WGS) entry which is preliminary data.</text>
</comment>
<dbReference type="EMBL" id="CM034415">
    <property type="protein sequence ID" value="KAJ0169846.1"/>
    <property type="molecule type" value="Genomic_DNA"/>
</dbReference>